<dbReference type="SUPFAM" id="SSF53850">
    <property type="entry name" value="Periplasmic binding protein-like II"/>
    <property type="match status" value="1"/>
</dbReference>
<accession>A0A1H0IS28</accession>
<keyword evidence="3" id="KW-1185">Reference proteome</keyword>
<protein>
    <submittedName>
        <fullName evidence="2">Extracellular solute-binding protein</fullName>
    </submittedName>
</protein>
<dbReference type="RefSeq" id="WP_084312815.1">
    <property type="nucleotide sequence ID" value="NZ_FNIJ01000010.1"/>
</dbReference>
<dbReference type="Pfam" id="PF13531">
    <property type="entry name" value="SBP_bac_11"/>
    <property type="match status" value="1"/>
</dbReference>
<evidence type="ECO:0000313" key="2">
    <source>
        <dbReference type="EMBL" id="SDO34122.1"/>
    </source>
</evidence>
<gene>
    <name evidence="2" type="ORF">SAMN05216193_110110</name>
</gene>
<evidence type="ECO:0000313" key="3">
    <source>
        <dbReference type="Proteomes" id="UP000242957"/>
    </source>
</evidence>
<sequence length="147" mass="16392">MRRLPLLLLSLFLSLLPAVSQATPDVLRVASGSQIMRTLEPLVDQYQMDTGNKVLLIDGPSDQMADEIAQGALYDMYFADDSAGPQKLHAMGRGETPHTYACRQQYVVLVEGPRHELAERFIEYFDAHGEMLTKAGYHLPEQASCTH</sequence>
<dbReference type="Proteomes" id="UP000242957">
    <property type="component" value="Unassembled WGS sequence"/>
</dbReference>
<dbReference type="STRING" id="198616.SAMN05216193_110110"/>
<dbReference type="Gene3D" id="3.40.190.10">
    <property type="entry name" value="Periplasmic binding protein-like II"/>
    <property type="match status" value="1"/>
</dbReference>
<dbReference type="AlphaFoldDB" id="A0A1H0IS28"/>
<evidence type="ECO:0000256" key="1">
    <source>
        <dbReference type="SAM" id="SignalP"/>
    </source>
</evidence>
<dbReference type="EMBL" id="FNIJ01000010">
    <property type="protein sequence ID" value="SDO34122.1"/>
    <property type="molecule type" value="Genomic_DNA"/>
</dbReference>
<organism evidence="2 3">
    <name type="scientific">Pseudomonas jinjuensis</name>
    <dbReference type="NCBI Taxonomy" id="198616"/>
    <lineage>
        <taxon>Bacteria</taxon>
        <taxon>Pseudomonadati</taxon>
        <taxon>Pseudomonadota</taxon>
        <taxon>Gammaproteobacteria</taxon>
        <taxon>Pseudomonadales</taxon>
        <taxon>Pseudomonadaceae</taxon>
        <taxon>Pseudomonas</taxon>
    </lineage>
</organism>
<name>A0A1H0IS28_9PSED</name>
<keyword evidence="1" id="KW-0732">Signal</keyword>
<reference evidence="3" key="1">
    <citation type="submission" date="2016-10" db="EMBL/GenBank/DDBJ databases">
        <authorList>
            <person name="Varghese N."/>
            <person name="Submissions S."/>
        </authorList>
    </citation>
    <scope>NUCLEOTIDE SEQUENCE [LARGE SCALE GENOMIC DNA]</scope>
    <source>
        <strain evidence="3">JCM 21621</strain>
    </source>
</reference>
<dbReference type="OrthoDB" id="6894542at2"/>
<feature type="chain" id="PRO_5017243757" evidence="1">
    <location>
        <begin position="23"/>
        <end position="147"/>
    </location>
</feature>
<proteinExistence type="predicted"/>
<feature type="signal peptide" evidence="1">
    <location>
        <begin position="1"/>
        <end position="22"/>
    </location>
</feature>